<evidence type="ECO:0000313" key="1">
    <source>
        <dbReference type="EMBL" id="PWZ36956.1"/>
    </source>
</evidence>
<dbReference type="Proteomes" id="UP000251960">
    <property type="component" value="Chromosome 2"/>
</dbReference>
<sequence>MTTNSRRCQAFSEAAEPGFCNRRVNLVMKCISTVSYHIRVNGQLTDEIMRTEGELRQGILCRHISFRYVLKASRHR</sequence>
<dbReference type="AlphaFoldDB" id="A0A3L6FQI4"/>
<accession>A0A3L6FQI4</accession>
<organism evidence="1">
    <name type="scientific">Zea mays</name>
    <name type="common">Maize</name>
    <dbReference type="NCBI Taxonomy" id="4577"/>
    <lineage>
        <taxon>Eukaryota</taxon>
        <taxon>Viridiplantae</taxon>
        <taxon>Streptophyta</taxon>
        <taxon>Embryophyta</taxon>
        <taxon>Tracheophyta</taxon>
        <taxon>Spermatophyta</taxon>
        <taxon>Magnoliopsida</taxon>
        <taxon>Liliopsida</taxon>
        <taxon>Poales</taxon>
        <taxon>Poaceae</taxon>
        <taxon>PACMAD clade</taxon>
        <taxon>Panicoideae</taxon>
        <taxon>Andropogonodae</taxon>
        <taxon>Andropogoneae</taxon>
        <taxon>Tripsacinae</taxon>
        <taxon>Zea</taxon>
    </lineage>
</organism>
<name>A0A3L6FQI4_MAIZE</name>
<gene>
    <name evidence="1" type="ORF">Zm00014a_031219</name>
</gene>
<comment type="caution">
    <text evidence="1">The sequence shown here is derived from an EMBL/GenBank/DDBJ whole genome shotgun (WGS) entry which is preliminary data.</text>
</comment>
<protein>
    <submittedName>
        <fullName evidence="1">Uncharacterized protein</fullName>
    </submittedName>
</protein>
<dbReference type="EMBL" id="NCVQ01000003">
    <property type="protein sequence ID" value="PWZ36956.1"/>
    <property type="molecule type" value="Genomic_DNA"/>
</dbReference>
<reference evidence="1" key="1">
    <citation type="journal article" date="2018" name="Nat. Genet.">
        <title>Extensive intraspecific gene order and gene structural variations between Mo17 and other maize genomes.</title>
        <authorList>
            <person name="Sun S."/>
            <person name="Zhou Y."/>
            <person name="Chen J."/>
            <person name="Shi J."/>
            <person name="Zhao H."/>
            <person name="Zhao H."/>
            <person name="Song W."/>
            <person name="Zhang M."/>
            <person name="Cui Y."/>
            <person name="Dong X."/>
            <person name="Liu H."/>
            <person name="Ma X."/>
            <person name="Jiao Y."/>
            <person name="Wang B."/>
            <person name="Wei X."/>
            <person name="Stein J.C."/>
            <person name="Glaubitz J.C."/>
            <person name="Lu F."/>
            <person name="Yu G."/>
            <person name="Liang C."/>
            <person name="Fengler K."/>
            <person name="Li B."/>
            <person name="Rafalski A."/>
            <person name="Schnable P.S."/>
            <person name="Ware D.H."/>
            <person name="Buckler E.S."/>
            <person name="Lai J."/>
        </authorList>
    </citation>
    <scope>NUCLEOTIDE SEQUENCE [LARGE SCALE GENOMIC DNA]</scope>
    <source>
        <tissue evidence="1">Seedling</tissue>
    </source>
</reference>
<proteinExistence type="predicted"/>